<dbReference type="InterPro" id="IPR014284">
    <property type="entry name" value="RNA_pol_sigma-70_dom"/>
</dbReference>
<dbReference type="InterPro" id="IPR007627">
    <property type="entry name" value="RNA_pol_sigma70_r2"/>
</dbReference>
<evidence type="ECO:0000256" key="1">
    <source>
        <dbReference type="ARBA" id="ARBA00010641"/>
    </source>
</evidence>
<dbReference type="SUPFAM" id="SSF88946">
    <property type="entry name" value="Sigma2 domain of RNA polymerase sigma factors"/>
    <property type="match status" value="1"/>
</dbReference>
<keyword evidence="2" id="KW-0805">Transcription regulation</keyword>
<feature type="domain" description="RNA polymerase sigma factor 70 region 4 type 2" evidence="6">
    <location>
        <begin position="176"/>
        <end position="228"/>
    </location>
</feature>
<evidence type="ECO:0000256" key="3">
    <source>
        <dbReference type="ARBA" id="ARBA00023082"/>
    </source>
</evidence>
<dbReference type="NCBIfam" id="NF007228">
    <property type="entry name" value="PRK09646.1"/>
    <property type="match status" value="1"/>
</dbReference>
<dbReference type="PANTHER" id="PTHR43133">
    <property type="entry name" value="RNA POLYMERASE ECF-TYPE SIGMA FACTO"/>
    <property type="match status" value="1"/>
</dbReference>
<sequence length="236" mass="26332">MHSIRPGRLVRTGRLTQPIRGCRTGGLARISIRRGPRAECRAAARAAAGRRGTGERMEADELLPRVATGDQEAFEELYGLVSGQVFGLVRRVLRDHAQSEEVTQEVLVELWRSAPRFDPARGRALPWILTLAHRRAVDRVRSVRAATEREARAARRGEGPAFDQVAEAVEAGLEREWVRGCLGSLTDLQRQAVVLAYYDGCTYREVARRLSVPLGTVKTRMRDGLLRLRACLETVL</sequence>
<dbReference type="CDD" id="cd06171">
    <property type="entry name" value="Sigma70_r4"/>
    <property type="match status" value="1"/>
</dbReference>
<dbReference type="InterPro" id="IPR013324">
    <property type="entry name" value="RNA_pol_sigma_r3/r4-like"/>
</dbReference>
<dbReference type="NCBIfam" id="TIGR02937">
    <property type="entry name" value="sigma70-ECF"/>
    <property type="match status" value="1"/>
</dbReference>
<dbReference type="GO" id="GO:0003677">
    <property type="term" value="F:DNA binding"/>
    <property type="evidence" value="ECO:0007669"/>
    <property type="project" value="InterPro"/>
</dbReference>
<keyword evidence="4" id="KW-0804">Transcription</keyword>
<dbReference type="InterPro" id="IPR039425">
    <property type="entry name" value="RNA_pol_sigma-70-like"/>
</dbReference>
<accession>A0A5P2CHE3</accession>
<comment type="similarity">
    <text evidence="1">Belongs to the sigma-70 factor family. ECF subfamily.</text>
</comment>
<dbReference type="InterPro" id="IPR013325">
    <property type="entry name" value="RNA_pol_sigma_r2"/>
</dbReference>
<evidence type="ECO:0000256" key="2">
    <source>
        <dbReference type="ARBA" id="ARBA00023015"/>
    </source>
</evidence>
<dbReference type="GO" id="GO:0006352">
    <property type="term" value="P:DNA-templated transcription initiation"/>
    <property type="evidence" value="ECO:0007669"/>
    <property type="project" value="InterPro"/>
</dbReference>
<evidence type="ECO:0000259" key="6">
    <source>
        <dbReference type="Pfam" id="PF08281"/>
    </source>
</evidence>
<evidence type="ECO:0000256" key="4">
    <source>
        <dbReference type="ARBA" id="ARBA00023163"/>
    </source>
</evidence>
<dbReference type="PANTHER" id="PTHR43133:SF66">
    <property type="entry name" value="ECF RNA POLYMERASE SIGMA FACTOR SIGK"/>
    <property type="match status" value="1"/>
</dbReference>
<dbReference type="SUPFAM" id="SSF88659">
    <property type="entry name" value="Sigma3 and sigma4 domains of RNA polymerase sigma factors"/>
    <property type="match status" value="1"/>
</dbReference>
<organism evidence="7 8">
    <name type="scientific">Streptomyces venezuelae</name>
    <dbReference type="NCBI Taxonomy" id="54571"/>
    <lineage>
        <taxon>Bacteria</taxon>
        <taxon>Bacillati</taxon>
        <taxon>Actinomycetota</taxon>
        <taxon>Actinomycetes</taxon>
        <taxon>Kitasatosporales</taxon>
        <taxon>Streptomycetaceae</taxon>
        <taxon>Streptomyces</taxon>
    </lineage>
</organism>
<reference evidence="7 8" key="1">
    <citation type="submission" date="2018-05" db="EMBL/GenBank/DDBJ databases">
        <title>Streptomyces venezuelae.</title>
        <authorList>
            <person name="Kim W."/>
            <person name="Lee N."/>
            <person name="Cho B.-K."/>
        </authorList>
    </citation>
    <scope>NUCLEOTIDE SEQUENCE [LARGE SCALE GENOMIC DNA]</scope>
    <source>
        <strain evidence="7 8">ATCC 14585</strain>
    </source>
</reference>
<gene>
    <name evidence="7" type="ORF">DEJ49_06735</name>
</gene>
<keyword evidence="3" id="KW-0731">Sigma factor</keyword>
<evidence type="ECO:0000313" key="7">
    <source>
        <dbReference type="EMBL" id="QES40731.1"/>
    </source>
</evidence>
<evidence type="ECO:0000259" key="5">
    <source>
        <dbReference type="Pfam" id="PF04542"/>
    </source>
</evidence>
<dbReference type="InterPro" id="IPR013249">
    <property type="entry name" value="RNA_pol_sigma70_r4_t2"/>
</dbReference>
<dbReference type="EMBL" id="CP029191">
    <property type="protein sequence ID" value="QES40731.1"/>
    <property type="molecule type" value="Genomic_DNA"/>
</dbReference>
<dbReference type="Pfam" id="PF04542">
    <property type="entry name" value="Sigma70_r2"/>
    <property type="match status" value="1"/>
</dbReference>
<dbReference type="Proteomes" id="UP000324015">
    <property type="component" value="Chromosome"/>
</dbReference>
<dbReference type="AlphaFoldDB" id="A0A5P2CHE3"/>
<evidence type="ECO:0000313" key="8">
    <source>
        <dbReference type="Proteomes" id="UP000324015"/>
    </source>
</evidence>
<feature type="domain" description="RNA polymerase sigma-70 region 2" evidence="5">
    <location>
        <begin position="81"/>
        <end position="143"/>
    </location>
</feature>
<dbReference type="Gene3D" id="1.10.1740.10">
    <property type="match status" value="1"/>
</dbReference>
<dbReference type="GO" id="GO:0016987">
    <property type="term" value="F:sigma factor activity"/>
    <property type="evidence" value="ECO:0007669"/>
    <property type="project" value="UniProtKB-KW"/>
</dbReference>
<proteinExistence type="inferred from homology"/>
<dbReference type="InterPro" id="IPR036388">
    <property type="entry name" value="WH-like_DNA-bd_sf"/>
</dbReference>
<name>A0A5P2CHE3_STRVZ</name>
<dbReference type="Gene3D" id="1.10.10.10">
    <property type="entry name" value="Winged helix-like DNA-binding domain superfamily/Winged helix DNA-binding domain"/>
    <property type="match status" value="1"/>
</dbReference>
<dbReference type="Pfam" id="PF08281">
    <property type="entry name" value="Sigma70_r4_2"/>
    <property type="match status" value="1"/>
</dbReference>
<protein>
    <submittedName>
        <fullName evidence="7">RNA polymerase subunit sigma</fullName>
    </submittedName>
</protein>